<dbReference type="Proteomes" id="UP000217889">
    <property type="component" value="Chromosome"/>
</dbReference>
<evidence type="ECO:0000256" key="2">
    <source>
        <dbReference type="ARBA" id="ARBA00023239"/>
    </source>
</evidence>
<evidence type="ECO:0000313" key="3">
    <source>
        <dbReference type="EMBL" id="ATG56226.1"/>
    </source>
</evidence>
<dbReference type="EMBL" id="CP023564">
    <property type="protein sequence ID" value="ATG56226.1"/>
    <property type="molecule type" value="Genomic_DNA"/>
</dbReference>
<dbReference type="InterPro" id="IPR050963">
    <property type="entry name" value="Sirohydro_Cobaltochel/CbiX"/>
</dbReference>
<keyword evidence="4" id="KW-1185">Reference proteome</keyword>
<dbReference type="PANTHER" id="PTHR33542">
    <property type="entry name" value="SIROHYDROCHLORIN FERROCHELATASE, CHLOROPLASTIC"/>
    <property type="match status" value="1"/>
</dbReference>
<keyword evidence="1" id="KW-0479">Metal-binding</keyword>
<gene>
    <name evidence="3" type="ORF">CFK41_16665</name>
</gene>
<dbReference type="PANTHER" id="PTHR33542:SF5">
    <property type="entry name" value="FERROCHELATASE CHE1"/>
    <property type="match status" value="1"/>
</dbReference>
<organism evidence="3 4">
    <name type="scientific">Brachybacterium ginsengisoli</name>
    <dbReference type="NCBI Taxonomy" id="1331682"/>
    <lineage>
        <taxon>Bacteria</taxon>
        <taxon>Bacillati</taxon>
        <taxon>Actinomycetota</taxon>
        <taxon>Actinomycetes</taxon>
        <taxon>Micrococcales</taxon>
        <taxon>Dermabacteraceae</taxon>
        <taxon>Brachybacterium</taxon>
    </lineage>
</organism>
<dbReference type="KEGG" id="bgg:CFK41_16665"/>
<dbReference type="InterPro" id="IPR002762">
    <property type="entry name" value="CbiX-like"/>
</dbReference>
<protein>
    <submittedName>
        <fullName evidence="3">Cobalamin biosynthesis protein CbiX</fullName>
    </submittedName>
</protein>
<dbReference type="Gene3D" id="3.40.50.1400">
    <property type="match status" value="2"/>
</dbReference>
<accession>A0A291H1J0</accession>
<dbReference type="RefSeq" id="WP_096800686.1">
    <property type="nucleotide sequence ID" value="NZ_CP023564.1"/>
</dbReference>
<sequence length="252" mass="25592">MTALIACSHGTSSPEGRAVIARIREKLALAVPDAAVHEAYVDVELPEVARVVSRAAAAGEPVVVVPLLLSTGFHTSVDIAGAVLPHPRAVAAAALGPHPALVLALRDRLAALSGGDAGHRPGDQVVLAAAGSSDPAAARAVEHTRDLLAARLPCPVSIGYGAGCAPTIPEAVEAAREAGALRVIAASYVLAPGHFANLVRGAGADLVSAPLGDHHEVIRVAAMRHREALATLPARKRIPGFSRADPRKVTAG</sequence>
<name>A0A291H1J0_9MICO</name>
<dbReference type="SUPFAM" id="SSF53800">
    <property type="entry name" value="Chelatase"/>
    <property type="match status" value="1"/>
</dbReference>
<reference evidence="3 4" key="1">
    <citation type="journal article" date="2014" name="Int. J. Syst. Evol. Microbiol.">
        <title>Brachybacterium ginsengisoli sp. nov., isolated from soil of a ginseng field.</title>
        <authorList>
            <person name="Hoang V.A."/>
            <person name="Kim Y.J."/>
            <person name="Nguyen N.L."/>
            <person name="Yang D.C."/>
        </authorList>
    </citation>
    <scope>NUCLEOTIDE SEQUENCE [LARGE SCALE GENOMIC DNA]</scope>
    <source>
        <strain evidence="3 4">DCY80</strain>
    </source>
</reference>
<proteinExistence type="predicted"/>
<evidence type="ECO:0000313" key="4">
    <source>
        <dbReference type="Proteomes" id="UP000217889"/>
    </source>
</evidence>
<dbReference type="Pfam" id="PF01903">
    <property type="entry name" value="CbiX"/>
    <property type="match status" value="2"/>
</dbReference>
<dbReference type="OrthoDB" id="7345302at2"/>
<evidence type="ECO:0000256" key="1">
    <source>
        <dbReference type="ARBA" id="ARBA00022723"/>
    </source>
</evidence>
<dbReference type="GO" id="GO:0046872">
    <property type="term" value="F:metal ion binding"/>
    <property type="evidence" value="ECO:0007669"/>
    <property type="project" value="UniProtKB-KW"/>
</dbReference>
<dbReference type="GO" id="GO:0016829">
    <property type="term" value="F:lyase activity"/>
    <property type="evidence" value="ECO:0007669"/>
    <property type="project" value="UniProtKB-KW"/>
</dbReference>
<dbReference type="AlphaFoldDB" id="A0A291H1J0"/>
<keyword evidence="2" id="KW-0456">Lyase</keyword>